<reference evidence="3 4" key="3">
    <citation type="submission" date="2019-11" db="EMBL/GenBank/DDBJ databases">
        <title>A de novo genome assembly of a pear dwarfing rootstock.</title>
        <authorList>
            <person name="Wang F."/>
            <person name="Wang J."/>
            <person name="Li S."/>
            <person name="Zhang Y."/>
            <person name="Fang M."/>
            <person name="Ma L."/>
            <person name="Zhao Y."/>
            <person name="Jiang S."/>
        </authorList>
    </citation>
    <scope>NUCLEOTIDE SEQUENCE [LARGE SCALE GENOMIC DNA]</scope>
    <source>
        <strain evidence="3">S2</strain>
        <tissue evidence="3">Leaf</tissue>
    </source>
</reference>
<keyword evidence="2" id="KW-0812">Transmembrane</keyword>
<keyword evidence="2" id="KW-0472">Membrane</keyword>
<feature type="region of interest" description="Disordered" evidence="1">
    <location>
        <begin position="82"/>
        <end position="106"/>
    </location>
</feature>
<organism evidence="3 4">
    <name type="scientific">Pyrus ussuriensis x Pyrus communis</name>
    <dbReference type="NCBI Taxonomy" id="2448454"/>
    <lineage>
        <taxon>Eukaryota</taxon>
        <taxon>Viridiplantae</taxon>
        <taxon>Streptophyta</taxon>
        <taxon>Embryophyta</taxon>
        <taxon>Tracheophyta</taxon>
        <taxon>Spermatophyta</taxon>
        <taxon>Magnoliopsida</taxon>
        <taxon>eudicotyledons</taxon>
        <taxon>Gunneridae</taxon>
        <taxon>Pentapetalae</taxon>
        <taxon>rosids</taxon>
        <taxon>fabids</taxon>
        <taxon>Rosales</taxon>
        <taxon>Rosaceae</taxon>
        <taxon>Amygdaloideae</taxon>
        <taxon>Maleae</taxon>
        <taxon>Pyrus</taxon>
    </lineage>
</organism>
<protein>
    <submittedName>
        <fullName evidence="3">Uncharacterized protein</fullName>
    </submittedName>
</protein>
<reference evidence="4" key="2">
    <citation type="submission" date="2019-10" db="EMBL/GenBank/DDBJ databases">
        <title>A de novo genome assembly of a pear dwarfing rootstock.</title>
        <authorList>
            <person name="Wang F."/>
            <person name="Wang J."/>
            <person name="Li S."/>
            <person name="Zhang Y."/>
            <person name="Fang M."/>
            <person name="Ma L."/>
            <person name="Zhao Y."/>
            <person name="Jiang S."/>
        </authorList>
    </citation>
    <scope>NUCLEOTIDE SEQUENCE [LARGE SCALE GENOMIC DNA]</scope>
</reference>
<dbReference type="AlphaFoldDB" id="A0A5N5FUY2"/>
<evidence type="ECO:0000313" key="3">
    <source>
        <dbReference type="EMBL" id="KAB2602074.1"/>
    </source>
</evidence>
<gene>
    <name evidence="3" type="ORF">D8674_003079</name>
</gene>
<evidence type="ECO:0000256" key="2">
    <source>
        <dbReference type="SAM" id="Phobius"/>
    </source>
</evidence>
<accession>A0A5N5FUY2</accession>
<evidence type="ECO:0000313" key="4">
    <source>
        <dbReference type="Proteomes" id="UP000327157"/>
    </source>
</evidence>
<evidence type="ECO:0000256" key="1">
    <source>
        <dbReference type="SAM" id="MobiDB-lite"/>
    </source>
</evidence>
<dbReference type="EMBL" id="SMOL01000695">
    <property type="protein sequence ID" value="KAB2602074.1"/>
    <property type="molecule type" value="Genomic_DNA"/>
</dbReference>
<dbReference type="PANTHER" id="PTHR36777">
    <property type="entry name" value="EXPRESSED PROTEIN"/>
    <property type="match status" value="1"/>
</dbReference>
<name>A0A5N5FUY2_9ROSA</name>
<comment type="caution">
    <text evidence="3">The sequence shown here is derived from an EMBL/GenBank/DDBJ whole genome shotgun (WGS) entry which is preliminary data.</text>
</comment>
<keyword evidence="4" id="KW-1185">Reference proteome</keyword>
<dbReference type="Proteomes" id="UP000327157">
    <property type="component" value="Chromosome 10"/>
</dbReference>
<sequence>MAGSVMLQSLCCITPQSPNCYKNQTLAFSNSQLFSSSSSFRLKKQTLPSAIRIKRRRTQNHRSVVPVATMGLVYFIFIALNKDEGPRGGGGTTSTPKEDGIDDSLEEARRIMEKYK</sequence>
<dbReference type="OrthoDB" id="534175at2759"/>
<reference evidence="3 4" key="1">
    <citation type="submission" date="2019-09" db="EMBL/GenBank/DDBJ databases">
        <authorList>
            <person name="Ou C."/>
        </authorList>
    </citation>
    <scope>NUCLEOTIDE SEQUENCE [LARGE SCALE GENOMIC DNA]</scope>
    <source>
        <strain evidence="3">S2</strain>
        <tissue evidence="3">Leaf</tissue>
    </source>
</reference>
<keyword evidence="2" id="KW-1133">Transmembrane helix</keyword>
<feature type="transmembrane region" description="Helical" evidence="2">
    <location>
        <begin position="63"/>
        <end position="80"/>
    </location>
</feature>
<proteinExistence type="predicted"/>
<dbReference type="PANTHER" id="PTHR36777:SF2">
    <property type="entry name" value="EXPRESSED PROTEIN"/>
    <property type="match status" value="1"/>
</dbReference>